<reference evidence="2 3" key="1">
    <citation type="submission" date="2020-07" db="EMBL/GenBank/DDBJ databases">
        <title>Comparative genomics of pyrophilous fungi reveals a link between fire events and developmental genes.</title>
        <authorList>
            <consortium name="DOE Joint Genome Institute"/>
            <person name="Steindorff A.S."/>
            <person name="Carver A."/>
            <person name="Calhoun S."/>
            <person name="Stillman K."/>
            <person name="Liu H."/>
            <person name="Lipzen A."/>
            <person name="Pangilinan J."/>
            <person name="Labutti K."/>
            <person name="Bruns T.D."/>
            <person name="Grigoriev I.V."/>
        </authorList>
    </citation>
    <scope>NUCLEOTIDE SEQUENCE [LARGE SCALE GENOMIC DNA]</scope>
    <source>
        <strain evidence="2 3">CBS 144469</strain>
    </source>
</reference>
<dbReference type="PANTHER" id="PTHR24216:SF65">
    <property type="entry name" value="PAXILLIN-LIKE PROTEIN 1"/>
    <property type="match status" value="1"/>
</dbReference>
<dbReference type="Proteomes" id="UP000521943">
    <property type="component" value="Unassembled WGS sequence"/>
</dbReference>
<evidence type="ECO:0000313" key="2">
    <source>
        <dbReference type="EMBL" id="KAF6750861.1"/>
    </source>
</evidence>
<sequence length="1150" mass="123191">MSNPSSPHRNVLLAHPYEGSYPPPPPQASQHPGNTHSSPRRDAPAQGFTQQGIFLTQPYGDESYPPPPLLQTSQHSTPSDPPQNAPHGEGSYPPPHPHASQQSGNMPSDPPGNVPLTNPFGGGTYSPHPPQRSGNAPWNPQQDIAAEPTASTVPMSSKAAGKQPERPASIHLEVPQFHSRASSQYPPTPMPQALPTDADSESTIRYGLRYTLPRFNPPNMEEVMSGVPQTEAVKSFALQEYLDAFNDAIKFTQYTLCLPNDKVPTWTFYPESTSTSIPDPSGTEDVEMEPPQPAVKLNDVSLLNTVGVREFTIAFTTFQSFIIEVESQAVSTAEKEATKDEGFRSLLRRLFANVVVASVLGAQYSDGSSIQVTLMSLVDHSSEISHLAAVRFGASLGSPGSPRRLQVMRGYKHVLDAPRIWHAQTYIFSPCVLSAIESHRKFRVKVYNYTTGHALRQRYVSPETSHHYWVRGSFRASTAVASKCGSFHHKYCEKVPGIRRRSAEEQARVKALKPPVPKDGDASFSHAELNLRTHSHSDSYSMAVSIKMEGELSLFYVQLLRSILMCMIVTFILDELAQIAPIAVTRFMLRKNPYVTMPKTHQFASVFAVASAAISAAVAGLERFGPLVTGEFILTNPYLENLYHCKLKCTAKFIEHKIAHGTAREKNDMDWINVYALLRSIESIFPYDYLNTAGDLHAAFGPEDVDITAIPSHTSSFLMPGEQPGPSRGRYHGTELGSTWDRGSYLISRDLVDRQSGIPRNIWGVLPQKIATRQPVQSDNEPFIFNSLPFIVGSTACTSSPSTSLLFGVQPSTARPKGVVDLLVDSGSEPVVFPGLHATTDSGFNVVIISVFNVSYIPASSMGLVTSTPPASINLPGPGLVSVAPGTVAPRSNVCAIGASTNVPTRNGFISVHHISEPISEPIRPALIAPAHVIPAPVAPASLVSAPVSSTLIIPAPVAPAPVVPALVSSAAAIPAPAISALVIPAAVISAPVSSVPFYANDPAADAPALVAPVDAASATVSSVPLCANDPAADAPAVPADVASATVSSVLRCPNDPAAYVNSPAPPVLTSYAAARSTRLSRLRSKSVIISTLEPNFNFAAWPCPDILTATEATVVLSAFLQPFSPPALIMKTFLIRTLVDVDSAPPCIN</sequence>
<keyword evidence="3" id="KW-1185">Reference proteome</keyword>
<dbReference type="EMBL" id="JACGCI010000054">
    <property type="protein sequence ID" value="KAF6750861.1"/>
    <property type="molecule type" value="Genomic_DNA"/>
</dbReference>
<evidence type="ECO:0000313" key="3">
    <source>
        <dbReference type="Proteomes" id="UP000521943"/>
    </source>
</evidence>
<feature type="region of interest" description="Disordered" evidence="1">
    <location>
        <begin position="179"/>
        <end position="198"/>
    </location>
</feature>
<feature type="compositionally biased region" description="Polar residues" evidence="1">
    <location>
        <begin position="132"/>
        <end position="142"/>
    </location>
</feature>
<organism evidence="2 3">
    <name type="scientific">Ephemerocybe angulata</name>
    <dbReference type="NCBI Taxonomy" id="980116"/>
    <lineage>
        <taxon>Eukaryota</taxon>
        <taxon>Fungi</taxon>
        <taxon>Dikarya</taxon>
        <taxon>Basidiomycota</taxon>
        <taxon>Agaricomycotina</taxon>
        <taxon>Agaricomycetes</taxon>
        <taxon>Agaricomycetidae</taxon>
        <taxon>Agaricales</taxon>
        <taxon>Agaricineae</taxon>
        <taxon>Psathyrellaceae</taxon>
        <taxon>Ephemerocybe</taxon>
    </lineage>
</organism>
<feature type="region of interest" description="Disordered" evidence="1">
    <location>
        <begin position="1"/>
        <end position="142"/>
    </location>
</feature>
<name>A0A8H6M3I0_9AGAR</name>
<gene>
    <name evidence="2" type="ORF">DFP72DRAFT_1072015</name>
</gene>
<dbReference type="PANTHER" id="PTHR24216">
    <property type="entry name" value="PAXILLIN-RELATED"/>
    <property type="match status" value="1"/>
</dbReference>
<dbReference type="AlphaFoldDB" id="A0A8H6M3I0"/>
<evidence type="ECO:0000256" key="1">
    <source>
        <dbReference type="SAM" id="MobiDB-lite"/>
    </source>
</evidence>
<proteinExistence type="predicted"/>
<protein>
    <submittedName>
        <fullName evidence="2">Uncharacterized protein</fullName>
    </submittedName>
</protein>
<comment type="caution">
    <text evidence="2">The sequence shown here is derived from an EMBL/GenBank/DDBJ whole genome shotgun (WGS) entry which is preliminary data.</text>
</comment>
<accession>A0A8H6M3I0</accession>